<feature type="transmembrane region" description="Helical" evidence="2">
    <location>
        <begin position="135"/>
        <end position="156"/>
    </location>
</feature>
<dbReference type="KEGG" id="mlr:MELLADRAFT_93309"/>
<proteinExistence type="predicted"/>
<feature type="transmembrane region" description="Helical" evidence="2">
    <location>
        <begin position="201"/>
        <end position="221"/>
    </location>
</feature>
<dbReference type="InParanoid" id="F4S4Q9"/>
<feature type="compositionally biased region" description="Polar residues" evidence="1">
    <location>
        <begin position="502"/>
        <end position="518"/>
    </location>
</feature>
<name>F4S4Q9_MELLP</name>
<keyword evidence="2" id="KW-0472">Membrane</keyword>
<organism evidence="4">
    <name type="scientific">Melampsora larici-populina (strain 98AG31 / pathotype 3-4-7)</name>
    <name type="common">Poplar leaf rust fungus</name>
    <dbReference type="NCBI Taxonomy" id="747676"/>
    <lineage>
        <taxon>Eukaryota</taxon>
        <taxon>Fungi</taxon>
        <taxon>Dikarya</taxon>
        <taxon>Basidiomycota</taxon>
        <taxon>Pucciniomycotina</taxon>
        <taxon>Pucciniomycetes</taxon>
        <taxon>Pucciniales</taxon>
        <taxon>Melampsoraceae</taxon>
        <taxon>Melampsora</taxon>
    </lineage>
</organism>
<evidence type="ECO:0000256" key="2">
    <source>
        <dbReference type="SAM" id="Phobius"/>
    </source>
</evidence>
<dbReference type="HOGENOM" id="CLU_302865_0_0_1"/>
<keyword evidence="2" id="KW-0812">Transmembrane</keyword>
<accession>F4S4Q9</accession>
<keyword evidence="2" id="KW-1133">Transmembrane helix</keyword>
<evidence type="ECO:0000313" key="3">
    <source>
        <dbReference type="EMBL" id="EGG00333.1"/>
    </source>
</evidence>
<reference evidence="4" key="1">
    <citation type="journal article" date="2011" name="Proc. Natl. Acad. Sci. U.S.A.">
        <title>Obligate biotrophy features unraveled by the genomic analysis of rust fungi.</title>
        <authorList>
            <person name="Duplessis S."/>
            <person name="Cuomo C.A."/>
            <person name="Lin Y.-C."/>
            <person name="Aerts A."/>
            <person name="Tisserant E."/>
            <person name="Veneault-Fourrey C."/>
            <person name="Joly D.L."/>
            <person name="Hacquard S."/>
            <person name="Amselem J."/>
            <person name="Cantarel B.L."/>
            <person name="Chiu R."/>
            <person name="Coutinho P.M."/>
            <person name="Feau N."/>
            <person name="Field M."/>
            <person name="Frey P."/>
            <person name="Gelhaye E."/>
            <person name="Goldberg J."/>
            <person name="Grabherr M.G."/>
            <person name="Kodira C.D."/>
            <person name="Kohler A."/>
            <person name="Kuees U."/>
            <person name="Lindquist E.A."/>
            <person name="Lucas S.M."/>
            <person name="Mago R."/>
            <person name="Mauceli E."/>
            <person name="Morin E."/>
            <person name="Murat C."/>
            <person name="Pangilinan J.L."/>
            <person name="Park R."/>
            <person name="Pearson M."/>
            <person name="Quesneville H."/>
            <person name="Rouhier N."/>
            <person name="Sakthikumar S."/>
            <person name="Salamov A.A."/>
            <person name="Schmutz J."/>
            <person name="Selles B."/>
            <person name="Shapiro H."/>
            <person name="Tanguay P."/>
            <person name="Tuskan G.A."/>
            <person name="Henrissat B."/>
            <person name="Van de Peer Y."/>
            <person name="Rouze P."/>
            <person name="Ellis J.G."/>
            <person name="Dodds P.N."/>
            <person name="Schein J.E."/>
            <person name="Zhong S."/>
            <person name="Hamelin R.C."/>
            <person name="Grigoriev I.V."/>
            <person name="Szabo L.J."/>
            <person name="Martin F."/>
        </authorList>
    </citation>
    <scope>NUCLEOTIDE SEQUENCE [LARGE SCALE GENOMIC DNA]</scope>
    <source>
        <strain evidence="4">98AG31 / pathotype 3-4-7</strain>
    </source>
</reference>
<feature type="region of interest" description="Disordered" evidence="1">
    <location>
        <begin position="853"/>
        <end position="877"/>
    </location>
</feature>
<keyword evidence="4" id="KW-1185">Reference proteome</keyword>
<dbReference type="EMBL" id="GL883148">
    <property type="protein sequence ID" value="EGG00333.1"/>
    <property type="molecule type" value="Genomic_DNA"/>
</dbReference>
<gene>
    <name evidence="3" type="ORF">MELLADRAFT_93309</name>
</gene>
<feature type="transmembrane region" description="Helical" evidence="2">
    <location>
        <begin position="44"/>
        <end position="65"/>
    </location>
</feature>
<dbReference type="eggNOG" id="ENOG502SMIW">
    <property type="taxonomic scope" value="Eukaryota"/>
</dbReference>
<evidence type="ECO:0000313" key="4">
    <source>
        <dbReference type="Proteomes" id="UP000001072"/>
    </source>
</evidence>
<feature type="region of interest" description="Disordered" evidence="1">
    <location>
        <begin position="499"/>
        <end position="520"/>
    </location>
</feature>
<feature type="transmembrane region" description="Helical" evidence="2">
    <location>
        <begin position="163"/>
        <end position="181"/>
    </location>
</feature>
<evidence type="ECO:0000256" key="1">
    <source>
        <dbReference type="SAM" id="MobiDB-lite"/>
    </source>
</evidence>
<dbReference type="RefSeq" id="XP_007416352.1">
    <property type="nucleotide sequence ID" value="XM_007416290.1"/>
</dbReference>
<dbReference type="Proteomes" id="UP000001072">
    <property type="component" value="Unassembled WGS sequence"/>
</dbReference>
<feature type="compositionally biased region" description="Polar residues" evidence="1">
    <location>
        <begin position="860"/>
        <end position="877"/>
    </location>
</feature>
<dbReference type="AlphaFoldDB" id="F4S4Q9"/>
<dbReference type="OrthoDB" id="2506049at2759"/>
<feature type="region of interest" description="Disordered" evidence="1">
    <location>
        <begin position="820"/>
        <end position="839"/>
    </location>
</feature>
<protein>
    <submittedName>
        <fullName evidence="3">Uncharacterized protein</fullName>
    </submittedName>
</protein>
<dbReference type="VEuPathDB" id="FungiDB:MELLADRAFT_93309"/>
<dbReference type="GeneID" id="18936533"/>
<feature type="transmembrane region" description="Helical" evidence="2">
    <location>
        <begin position="262"/>
        <end position="281"/>
    </location>
</feature>
<sequence>MGPINLTYSSNFHFKGPWHSKVASISAISSARNNSLSKWESERILNTGMLFALTVTSLLTGPWLAQATLVDSSHLTPSPPLLRTQLPSITHEFNDLLWKRQQTPQTRITTATQPQLALMWPSAATWSSLSQPIQLIANCPPISTGFVAIAISTILAFNDQLNVVTVFILLSAIFTFIAGILELANLISTEASPNGKSPNTAIATAAFLAGGALFKYIYLFFRFEPAMSNRASLVSRQDIIPPTSSSLWATPSWDGLGPYAKVLKILVLMIILIVTILDTVWKIGIVSAPLNFLQFLRASAAFQMLLLLVLTTKSVYTVLMFKSLIVSSTVKELGPVLIGNGVGFALQIMDLEITAFSETPLGRYMTLIQVYFYIIDAAIHCARSESIRRSDLQIKQIPTSDTKGIFALPTGSSFEALESMDEIRNERLISLVADSPTAPVFKSLPDAPVLPGISTLTQLNTDRNTSNLQGALDIFQRDGLISPRTRVTREVSITIASPIAPSPQTQEDSLHTSDTSSVFGDRERLSQPDYAFYSTLDDPQKPIIYDRNSNLNYNASEARFSFLSMADDQGSKVMDDLGPLNSIPASTIFSKYYMGEYDEEIPPPLPTFRMVDGHEGNPEFQVEVRADSLGPLPSSSFPLFPHQAAQPALRSLDLSSILTASALYSSLPSSSFSSIFHQDGLNRLSWGNRSSVFVELPVPLHLKESDTISSVVFDTREEGGFNAPTDSVALQPDISNLDAEPIEPQEPVQLTTPLTISKSGGNSIQPSSANFQLTPITRQPAEEQIINDQPEEIEPRFGRQGGSQIDVTSFIGGLTTMEDASRNESFDPPQFPQSPRRDTFQNSSFENYEMRNSGEIETPLTRNSSQSRLSRTSTMFTASPTSSIQIIDLMGHPIMREPQSLSNSLPSVTQSLTNQNEHITLEGNEEAIEELQTGFSPTFQIDHDLLAILPTHLSNSSLFQNTEIFEHPRPAPVPRIESSEDSLL</sequence>